<dbReference type="EC" id="3.2.1.23" evidence="3"/>
<feature type="domain" description="Beta-galactosidase" evidence="9">
    <location>
        <begin position="403"/>
        <end position="589"/>
    </location>
</feature>
<dbReference type="EMBL" id="JAUEPU010000035">
    <property type="protein sequence ID" value="KAK0489908.1"/>
    <property type="molecule type" value="Genomic_DNA"/>
</dbReference>
<dbReference type="InterPro" id="IPR008979">
    <property type="entry name" value="Galactose-bd-like_sf"/>
</dbReference>
<accession>A0AA39PVH4</accession>
<dbReference type="InterPro" id="IPR031330">
    <property type="entry name" value="Gly_Hdrlase_35_cat"/>
</dbReference>
<dbReference type="SUPFAM" id="SSF51445">
    <property type="entry name" value="(Trans)glycosidases"/>
    <property type="match status" value="1"/>
</dbReference>
<dbReference type="Gene3D" id="3.20.20.80">
    <property type="entry name" value="Glycosidases"/>
    <property type="match status" value="1"/>
</dbReference>
<dbReference type="Pfam" id="PF01301">
    <property type="entry name" value="Glyco_hydro_35"/>
    <property type="match status" value="1"/>
</dbReference>
<dbReference type="SUPFAM" id="SSF49785">
    <property type="entry name" value="Galactose-binding domain-like"/>
    <property type="match status" value="2"/>
</dbReference>
<dbReference type="InterPro" id="IPR017853">
    <property type="entry name" value="GH"/>
</dbReference>
<dbReference type="Gene3D" id="2.60.120.260">
    <property type="entry name" value="Galactose-binding domain-like"/>
    <property type="match status" value="2"/>
</dbReference>
<dbReference type="SUPFAM" id="SSF117100">
    <property type="entry name" value="Beta-galactosidase LacA, domain 3"/>
    <property type="match status" value="1"/>
</dbReference>
<dbReference type="PANTHER" id="PTHR23421">
    <property type="entry name" value="BETA-GALACTOSIDASE RELATED"/>
    <property type="match status" value="1"/>
</dbReference>
<dbReference type="SMART" id="SM01029">
    <property type="entry name" value="BetaGal_dom2"/>
    <property type="match status" value="1"/>
</dbReference>
<evidence type="ECO:0000256" key="4">
    <source>
        <dbReference type="ARBA" id="ARBA00022729"/>
    </source>
</evidence>
<dbReference type="Gene3D" id="2.60.390.10">
    <property type="entry name" value="Beta-galactosidase, domain 3"/>
    <property type="match status" value="1"/>
</dbReference>
<name>A0AA39PVH4_9AGAR</name>
<keyword evidence="4" id="KW-0732">Signal</keyword>
<evidence type="ECO:0000256" key="3">
    <source>
        <dbReference type="ARBA" id="ARBA00012756"/>
    </source>
</evidence>
<dbReference type="InterPro" id="IPR025300">
    <property type="entry name" value="BetaGal_jelly_roll_dom"/>
</dbReference>
<proteinExistence type="inferred from homology"/>
<dbReference type="Pfam" id="PF10435">
    <property type="entry name" value="BetaGal_dom2"/>
    <property type="match status" value="1"/>
</dbReference>
<keyword evidence="5 10" id="KW-0378">Hydrolase</keyword>
<dbReference type="InterPro" id="IPR036833">
    <property type="entry name" value="BetaGal_dom3_sf"/>
</dbReference>
<comment type="catalytic activity">
    <reaction evidence="1">
        <text>Hydrolysis of terminal non-reducing beta-D-galactose residues in beta-D-galactosides.</text>
        <dbReference type="EC" id="3.2.1.23"/>
    </reaction>
</comment>
<gene>
    <name evidence="10" type="ORF">EDD18DRAFT_1080824</name>
</gene>
<keyword evidence="7" id="KW-0326">Glycosidase</keyword>
<comment type="caution">
    <text evidence="10">The sequence shown here is derived from an EMBL/GenBank/DDBJ whole genome shotgun (WGS) entry which is preliminary data.</text>
</comment>
<dbReference type="InterPro" id="IPR037110">
    <property type="entry name" value="Betagal_dom2_sf"/>
</dbReference>
<evidence type="ECO:0000313" key="10">
    <source>
        <dbReference type="EMBL" id="KAK0489908.1"/>
    </source>
</evidence>
<dbReference type="Proteomes" id="UP001175228">
    <property type="component" value="Unassembled WGS sequence"/>
</dbReference>
<evidence type="ECO:0000313" key="11">
    <source>
        <dbReference type="Proteomes" id="UP001175228"/>
    </source>
</evidence>
<dbReference type="InterPro" id="IPR025972">
    <property type="entry name" value="BetaGal_dom3"/>
</dbReference>
<organism evidence="10 11">
    <name type="scientific">Armillaria luteobubalina</name>
    <dbReference type="NCBI Taxonomy" id="153913"/>
    <lineage>
        <taxon>Eukaryota</taxon>
        <taxon>Fungi</taxon>
        <taxon>Dikarya</taxon>
        <taxon>Basidiomycota</taxon>
        <taxon>Agaricomycotina</taxon>
        <taxon>Agaricomycetes</taxon>
        <taxon>Agaricomycetidae</taxon>
        <taxon>Agaricales</taxon>
        <taxon>Marasmiineae</taxon>
        <taxon>Physalacriaceae</taxon>
        <taxon>Armillaria</taxon>
    </lineage>
</organism>
<evidence type="ECO:0000256" key="5">
    <source>
        <dbReference type="ARBA" id="ARBA00022801"/>
    </source>
</evidence>
<dbReference type="GO" id="GO:0005975">
    <property type="term" value="P:carbohydrate metabolic process"/>
    <property type="evidence" value="ECO:0007669"/>
    <property type="project" value="InterPro"/>
</dbReference>
<dbReference type="Gene3D" id="2.102.20.10">
    <property type="entry name" value="Beta-galactosidase, domain 2"/>
    <property type="match status" value="1"/>
</dbReference>
<dbReference type="Pfam" id="PF13364">
    <property type="entry name" value="BetaGal_ABD2"/>
    <property type="match status" value="2"/>
</dbReference>
<evidence type="ECO:0000256" key="1">
    <source>
        <dbReference type="ARBA" id="ARBA00001412"/>
    </source>
</evidence>
<dbReference type="SUPFAM" id="SSF51011">
    <property type="entry name" value="Glycosyl hydrolase domain"/>
    <property type="match status" value="1"/>
</dbReference>
<comment type="similarity">
    <text evidence="2 8">Belongs to the glycosyl hydrolase 35 family.</text>
</comment>
<dbReference type="InterPro" id="IPR001944">
    <property type="entry name" value="Glycoside_Hdrlase_35"/>
</dbReference>
<evidence type="ECO:0000259" key="9">
    <source>
        <dbReference type="SMART" id="SM01029"/>
    </source>
</evidence>
<dbReference type="PRINTS" id="PR00742">
    <property type="entry name" value="GLHYDRLASE35"/>
</dbReference>
<evidence type="ECO:0000256" key="6">
    <source>
        <dbReference type="ARBA" id="ARBA00023180"/>
    </source>
</evidence>
<sequence>MITSSVFRSAPIYLSRRWTVVLLFWSWLSALLYGSSIGALARSVIHDENGNTLYRRGASFTDQVSFDNYSLSLRGQRIFLHSGEFHTFRLPVPSLWPDILQKVKASGLNAVSVYVHMGLLNPSRGVVDFDGFRALKPLYEAALDAGIWIVLRPGPYINAETSAGGIAHWATSEVAGTLRTSAPDWKEAWMDYILGIIKETAPYQITEGGPVIGDSDNEFSQTVGGEYFAELEEVYRNSSIVLPFTYNDPGEGRNFINGTGAVDLYGMDAYPQRYDCSHPLVWHGVPLDYHQYHEEVNPSQPWYIPEFQGGSFDAWGPTSPGYAPCAVLTGPDFMSVFYLQLWASNAKLLSYYMLYGGTSWGAIPFHGVYTSYDYGASIDEARQLTTKYDELKRQGLFVRSSPEFCKTDWIGDSSTGLSILSSNAVFATYLLNPDTQAGFYIIRHNDSTSTDITDFKINVTTAEGNLQIPIIASAVTLGGRQSKVIVTNYAFGSSRLLYSTASIFFAGRIDGRDVLFIYGDASQEHEIALSLTGRSFRKAYDTSSFRATLMPSSVITVFSFPTGTQGLVTVYDSDSQLVLFADSDTIATFWAPVIPGDNNSLRNFWGLGTNQSVLVGGPYLVRSASISGTELALKGDLNASTLLTIVAPAAINSVTWNGAALSVHASSSLTVIGGLVGELTLSSASVDIAGAPRLEGWKFRDSLPEIRPTFDDGSFVVANHTTTNIPWKPYYSDGTILYGCDYGFCENIVLWRGHFNGTGTEQSLNLSINGGEAFAASVWLNSIFLNTSYGNSTNNRNILEETDDIFFFPEGAVLPGDNVITVVQDNMGLNETASNPDFSKGPRGIRGFQLNSGKFTQWRVQGKIGGYTNFPDKTRGVFNEGGLYGERKGWHLPGFDTSSWESRDLNHGLPKSTAGVGFFVTTFDLHIPEGHDVPMSFNFIEPLGQPYRAYLFVNGWMMGKRVGNLGPQAKFPVHQGILNYSGTNTVAVALWAMEANITITPDLQLSVDAVYEGGPGGIITNNPHWSPAGRV</sequence>
<evidence type="ECO:0000256" key="8">
    <source>
        <dbReference type="RuleBase" id="RU003679"/>
    </source>
</evidence>
<dbReference type="GO" id="GO:0004565">
    <property type="term" value="F:beta-galactosidase activity"/>
    <property type="evidence" value="ECO:0007669"/>
    <property type="project" value="UniProtKB-EC"/>
</dbReference>
<dbReference type="AlphaFoldDB" id="A0AA39PVH4"/>
<keyword evidence="11" id="KW-1185">Reference proteome</keyword>
<protein>
    <recommendedName>
        <fullName evidence="3">beta-galactosidase</fullName>
        <ecNumber evidence="3">3.2.1.23</ecNumber>
    </recommendedName>
</protein>
<reference evidence="10" key="1">
    <citation type="submission" date="2023-06" db="EMBL/GenBank/DDBJ databases">
        <authorList>
            <consortium name="Lawrence Berkeley National Laboratory"/>
            <person name="Ahrendt S."/>
            <person name="Sahu N."/>
            <person name="Indic B."/>
            <person name="Wong-Bajracharya J."/>
            <person name="Merenyi Z."/>
            <person name="Ke H.-M."/>
            <person name="Monk M."/>
            <person name="Kocsube S."/>
            <person name="Drula E."/>
            <person name="Lipzen A."/>
            <person name="Balint B."/>
            <person name="Henrissat B."/>
            <person name="Andreopoulos B."/>
            <person name="Martin F.M."/>
            <person name="Harder C.B."/>
            <person name="Rigling D."/>
            <person name="Ford K.L."/>
            <person name="Foster G.D."/>
            <person name="Pangilinan J."/>
            <person name="Papanicolaou A."/>
            <person name="Barry K."/>
            <person name="LaButti K."/>
            <person name="Viragh M."/>
            <person name="Koriabine M."/>
            <person name="Yan M."/>
            <person name="Riley R."/>
            <person name="Champramary S."/>
            <person name="Plett K.L."/>
            <person name="Tsai I.J."/>
            <person name="Slot J."/>
            <person name="Sipos G."/>
            <person name="Plett J."/>
            <person name="Nagy L.G."/>
            <person name="Grigoriev I.V."/>
        </authorList>
    </citation>
    <scope>NUCLEOTIDE SEQUENCE</scope>
    <source>
        <strain evidence="10">HWK02</strain>
    </source>
</reference>
<dbReference type="Pfam" id="PF13363">
    <property type="entry name" value="BetaGal_dom3"/>
    <property type="match status" value="1"/>
</dbReference>
<evidence type="ECO:0000256" key="2">
    <source>
        <dbReference type="ARBA" id="ARBA00009809"/>
    </source>
</evidence>
<evidence type="ECO:0000256" key="7">
    <source>
        <dbReference type="ARBA" id="ARBA00023295"/>
    </source>
</evidence>
<keyword evidence="6" id="KW-0325">Glycoprotein</keyword>
<dbReference type="InterPro" id="IPR018954">
    <property type="entry name" value="Betagal_dom2"/>
</dbReference>